<proteinExistence type="predicted"/>
<accession>A0A010QTI9</accession>
<evidence type="ECO:0000313" key="3">
    <source>
        <dbReference type="EMBL" id="EXF83487.1"/>
    </source>
</evidence>
<sequence>MSSYYSSRPSGSQDLGEKLGQNMAEKYRCKIGGEWKPMSGFSKKQQKLVQDKLDRHAKVNRANTGMVCRVHSGEPVNELRCEGPCDEIKTLDQFSKNNRTNGVDICKSCQYWINTQEPGYTPWAGPNTQLDPLENTDDYASHLPTDPSEIFDFRSEVDRPLAPITGTNGLTVENDLLTRIESLGIETRQHYITGPIGLEARNDGRASYNAIASGLGSESIASAATSAIAGTTETGRDYEFHNTFLDVNFNAYDSAGKKHVKTKAPTTQSNDSSIMSSTKAASKSRVHTHEGGRPENGPNTTAFATFSVAPSGPWPGNRQRDRKQLTKEEHRALQRGKPQPPTLFNPIPYGNGDDDSDDE</sequence>
<evidence type="ECO:0000259" key="2">
    <source>
        <dbReference type="Pfam" id="PF12898"/>
    </source>
</evidence>
<feature type="region of interest" description="Disordered" evidence="1">
    <location>
        <begin position="260"/>
        <end position="359"/>
    </location>
</feature>
<protein>
    <recommendedName>
        <fullName evidence="2">Stc1 domain-containing protein</fullName>
    </recommendedName>
</protein>
<feature type="compositionally biased region" description="Basic and acidic residues" evidence="1">
    <location>
        <begin position="318"/>
        <end position="332"/>
    </location>
</feature>
<feature type="domain" description="Stc1" evidence="2">
    <location>
        <begin position="28"/>
        <end position="110"/>
    </location>
</feature>
<gene>
    <name evidence="3" type="ORF">CFIO01_10162</name>
</gene>
<feature type="compositionally biased region" description="Polar residues" evidence="1">
    <location>
        <begin position="264"/>
        <end position="281"/>
    </location>
</feature>
<dbReference type="Proteomes" id="UP000020467">
    <property type="component" value="Unassembled WGS sequence"/>
</dbReference>
<dbReference type="eggNOG" id="ENOG502RJS5">
    <property type="taxonomic scope" value="Eukaryota"/>
</dbReference>
<evidence type="ECO:0000256" key="1">
    <source>
        <dbReference type="SAM" id="MobiDB-lite"/>
    </source>
</evidence>
<keyword evidence="4" id="KW-1185">Reference proteome</keyword>
<dbReference type="KEGG" id="cfj:CFIO01_10162"/>
<comment type="caution">
    <text evidence="3">The sequence shown here is derived from an EMBL/GenBank/DDBJ whole genome shotgun (WGS) entry which is preliminary data.</text>
</comment>
<name>A0A010QTI9_9PEZI</name>
<dbReference type="Pfam" id="PF12898">
    <property type="entry name" value="Stc1"/>
    <property type="match status" value="1"/>
</dbReference>
<organism evidence="3 4">
    <name type="scientific">Colletotrichum fioriniae PJ7</name>
    <dbReference type="NCBI Taxonomy" id="1445577"/>
    <lineage>
        <taxon>Eukaryota</taxon>
        <taxon>Fungi</taxon>
        <taxon>Dikarya</taxon>
        <taxon>Ascomycota</taxon>
        <taxon>Pezizomycotina</taxon>
        <taxon>Sordariomycetes</taxon>
        <taxon>Hypocreomycetidae</taxon>
        <taxon>Glomerellales</taxon>
        <taxon>Glomerellaceae</taxon>
        <taxon>Colletotrichum</taxon>
        <taxon>Colletotrichum acutatum species complex</taxon>
    </lineage>
</organism>
<dbReference type="OrthoDB" id="3514033at2759"/>
<dbReference type="AlphaFoldDB" id="A0A010QTI9"/>
<dbReference type="EMBL" id="JARH01000231">
    <property type="protein sequence ID" value="EXF83487.1"/>
    <property type="molecule type" value="Genomic_DNA"/>
</dbReference>
<evidence type="ECO:0000313" key="4">
    <source>
        <dbReference type="Proteomes" id="UP000020467"/>
    </source>
</evidence>
<dbReference type="HOGENOM" id="CLU_778471_0_0_1"/>
<reference evidence="3 4" key="1">
    <citation type="submission" date="2014-02" db="EMBL/GenBank/DDBJ databases">
        <title>The genome sequence of Colletotrichum fioriniae PJ7.</title>
        <authorList>
            <person name="Baroncelli R."/>
            <person name="Thon M.R."/>
        </authorList>
    </citation>
    <scope>NUCLEOTIDE SEQUENCE [LARGE SCALE GENOMIC DNA]</scope>
    <source>
        <strain evidence="3 4">PJ7</strain>
    </source>
</reference>
<dbReference type="InterPro" id="IPR024630">
    <property type="entry name" value="Stc1"/>
</dbReference>